<feature type="repeat" description="ANK" evidence="3">
    <location>
        <begin position="96"/>
        <end position="128"/>
    </location>
</feature>
<dbReference type="InterPro" id="IPR002110">
    <property type="entry name" value="Ankyrin_rpt"/>
</dbReference>
<evidence type="ECO:0000313" key="6">
    <source>
        <dbReference type="Proteomes" id="UP000052268"/>
    </source>
</evidence>
<feature type="repeat" description="ANK" evidence="3">
    <location>
        <begin position="129"/>
        <end position="161"/>
    </location>
</feature>
<evidence type="ECO:0000256" key="2">
    <source>
        <dbReference type="ARBA" id="ARBA00023043"/>
    </source>
</evidence>
<keyword evidence="1" id="KW-0677">Repeat</keyword>
<dbReference type="RefSeq" id="WP_059151571.1">
    <property type="nucleotide sequence ID" value="NZ_KQ130454.1"/>
</dbReference>
<dbReference type="PROSITE" id="PS50297">
    <property type="entry name" value="ANK_REP_REGION"/>
    <property type="match status" value="4"/>
</dbReference>
<dbReference type="EMBL" id="JACU01000005">
    <property type="protein sequence ID" value="KMS54820.1"/>
    <property type="molecule type" value="Genomic_DNA"/>
</dbReference>
<keyword evidence="2 3" id="KW-0040">ANK repeat</keyword>
<evidence type="ECO:0000313" key="5">
    <source>
        <dbReference type="EMBL" id="KMS54820.1"/>
    </source>
</evidence>
<sequence length="456" mass="46255">MREGGVHPLSRMLLAALLALPGTAYAHADTDTDALARAITAGDIPGARFALDSGTSPSQPLAYGESPLARAIETQEPAMVALLLKRGAKPNTADAEGLTPLALACERGSGAIVGQLLDARADVREAGPDGSTPLAVCARFSSAETTARMLSMGAKADAPDTRGQTPLMWAASSGNVDAIAHLLKAGAKVNRITAEGFTPLFFAITSGSGDATRALLETGADAAHRGPENTSAVQLALYQKNWRAAEFLAERGLVAPAAFAEHDRNGEQPLHAAAAGGDDALVSLLLAKGANANGLTGPSRIKWVTEANFGMPPAPVPPTPPLLIAAQHGHVAVMKRLVAGGANPAFVADNGVNVVLAAASGRSAAALEEALALAPNANVANGKGVTALHLVLDGGMHGELAPMLRVLAAHGARQDIANQRGTTPAQMAEGGLATVKAVYDQVFGQKGTPVVASAHP</sequence>
<gene>
    <name evidence="5" type="ORF">V474_17260</name>
</gene>
<dbReference type="AlphaFoldDB" id="A0A0J8AJD8"/>
<organism evidence="5 6">
    <name type="scientific">Novosphingobium barchaimii LL02</name>
    <dbReference type="NCBI Taxonomy" id="1114963"/>
    <lineage>
        <taxon>Bacteria</taxon>
        <taxon>Pseudomonadati</taxon>
        <taxon>Pseudomonadota</taxon>
        <taxon>Alphaproteobacteria</taxon>
        <taxon>Sphingomonadales</taxon>
        <taxon>Sphingomonadaceae</taxon>
        <taxon>Novosphingobium</taxon>
    </lineage>
</organism>
<dbReference type="PRINTS" id="PR01415">
    <property type="entry name" value="ANKYRIN"/>
</dbReference>
<name>A0A0J8AJD8_9SPHN</name>
<feature type="chain" id="PRO_5005293724" evidence="4">
    <location>
        <begin position="29"/>
        <end position="456"/>
    </location>
</feature>
<feature type="signal peptide" evidence="4">
    <location>
        <begin position="1"/>
        <end position="28"/>
    </location>
</feature>
<dbReference type="PROSITE" id="PS50088">
    <property type="entry name" value="ANK_REPEAT"/>
    <property type="match status" value="6"/>
</dbReference>
<dbReference type="Proteomes" id="UP000052268">
    <property type="component" value="Unassembled WGS sequence"/>
</dbReference>
<comment type="caution">
    <text evidence="5">The sequence shown here is derived from an EMBL/GenBank/DDBJ whole genome shotgun (WGS) entry which is preliminary data.</text>
</comment>
<dbReference type="SMART" id="SM00248">
    <property type="entry name" value="ANK"/>
    <property type="match status" value="9"/>
</dbReference>
<dbReference type="InterPro" id="IPR036770">
    <property type="entry name" value="Ankyrin_rpt-contain_sf"/>
</dbReference>
<dbReference type="Pfam" id="PF00023">
    <property type="entry name" value="Ank"/>
    <property type="match status" value="2"/>
</dbReference>
<feature type="repeat" description="ANK" evidence="3">
    <location>
        <begin position="195"/>
        <end position="227"/>
    </location>
</feature>
<dbReference type="Pfam" id="PF12796">
    <property type="entry name" value="Ank_2"/>
    <property type="match status" value="1"/>
</dbReference>
<dbReference type="Gene3D" id="1.25.40.20">
    <property type="entry name" value="Ankyrin repeat-containing domain"/>
    <property type="match status" value="2"/>
</dbReference>
<reference evidence="5 6" key="1">
    <citation type="journal article" date="2015" name="G3 (Bethesda)">
        <title>Insights into Ongoing Evolution of the Hexachlorocyclohexane Catabolic Pathway from Comparative Genomics of Ten Sphingomonadaceae Strains.</title>
        <authorList>
            <person name="Pearce S.L."/>
            <person name="Oakeshott J.G."/>
            <person name="Pandey G."/>
        </authorList>
    </citation>
    <scope>NUCLEOTIDE SEQUENCE [LARGE SCALE GENOMIC DNA]</scope>
    <source>
        <strain evidence="5 6">LL02</strain>
    </source>
</reference>
<feature type="repeat" description="ANK" evidence="3">
    <location>
        <begin position="162"/>
        <end position="194"/>
    </location>
</feature>
<proteinExistence type="predicted"/>
<dbReference type="PATRIC" id="fig|1114963.3.peg.2284"/>
<accession>A0A0J8AJD8</accession>
<keyword evidence="4" id="KW-0732">Signal</keyword>
<evidence type="ECO:0000256" key="3">
    <source>
        <dbReference type="PROSITE-ProRule" id="PRU00023"/>
    </source>
</evidence>
<keyword evidence="6" id="KW-1185">Reference proteome</keyword>
<evidence type="ECO:0000256" key="4">
    <source>
        <dbReference type="SAM" id="SignalP"/>
    </source>
</evidence>
<feature type="repeat" description="ANK" evidence="3">
    <location>
        <begin position="265"/>
        <end position="297"/>
    </location>
</feature>
<dbReference type="PANTHER" id="PTHR24173">
    <property type="entry name" value="ANKYRIN REPEAT CONTAINING"/>
    <property type="match status" value="1"/>
</dbReference>
<feature type="repeat" description="ANK" evidence="3">
    <location>
        <begin position="63"/>
        <end position="95"/>
    </location>
</feature>
<dbReference type="PANTHER" id="PTHR24173:SF74">
    <property type="entry name" value="ANKYRIN REPEAT DOMAIN-CONTAINING PROTEIN 16"/>
    <property type="match status" value="1"/>
</dbReference>
<dbReference type="SUPFAM" id="SSF48403">
    <property type="entry name" value="Ankyrin repeat"/>
    <property type="match status" value="1"/>
</dbReference>
<evidence type="ECO:0000256" key="1">
    <source>
        <dbReference type="ARBA" id="ARBA00022737"/>
    </source>
</evidence>
<protein>
    <submittedName>
        <fullName evidence="5">Ankyrin</fullName>
    </submittedName>
</protein>